<dbReference type="Gene3D" id="3.40.50.300">
    <property type="entry name" value="P-loop containing nucleotide triphosphate hydrolases"/>
    <property type="match status" value="1"/>
</dbReference>
<protein>
    <submittedName>
        <fullName evidence="7">CRISPR-associated endonuclease Cas3</fullName>
    </submittedName>
</protein>
<dbReference type="InterPro" id="IPR006483">
    <property type="entry name" value="CRISPR-assoc_Cas3_HD"/>
</dbReference>
<dbReference type="Pfam" id="PF18019">
    <property type="entry name" value="Cas3_HD"/>
    <property type="match status" value="1"/>
</dbReference>
<dbReference type="CDD" id="cd09641">
    <property type="entry name" value="Cas3''_I"/>
    <property type="match status" value="1"/>
</dbReference>
<comment type="similarity">
    <text evidence="2">In the central section; belongs to the CRISPR-associated helicase Cas3 family.</text>
</comment>
<dbReference type="SUPFAM" id="SSF52540">
    <property type="entry name" value="P-loop containing nucleoside triphosphate hydrolases"/>
    <property type="match status" value="1"/>
</dbReference>
<evidence type="ECO:0000256" key="1">
    <source>
        <dbReference type="ARBA" id="ARBA00006847"/>
    </source>
</evidence>
<feature type="non-terminal residue" evidence="7">
    <location>
        <position position="383"/>
    </location>
</feature>
<keyword evidence="7" id="KW-0540">Nuclease</keyword>
<evidence type="ECO:0000313" key="7">
    <source>
        <dbReference type="EMBL" id="PMP97297.1"/>
    </source>
</evidence>
<keyword evidence="7" id="KW-0255">Endonuclease</keyword>
<evidence type="ECO:0000256" key="4">
    <source>
        <dbReference type="ARBA" id="ARBA00022801"/>
    </source>
</evidence>
<dbReference type="GO" id="GO:0051607">
    <property type="term" value="P:defense response to virus"/>
    <property type="evidence" value="ECO:0007669"/>
    <property type="project" value="UniProtKB-KW"/>
</dbReference>
<gene>
    <name evidence="7" type="ORF">C0169_03450</name>
</gene>
<dbReference type="GO" id="GO:0016787">
    <property type="term" value="F:hydrolase activity"/>
    <property type="evidence" value="ECO:0007669"/>
    <property type="project" value="UniProtKB-KW"/>
</dbReference>
<name>A0A2N7QF27_9BACT</name>
<evidence type="ECO:0000256" key="5">
    <source>
        <dbReference type="ARBA" id="ARBA00023118"/>
    </source>
</evidence>
<reference evidence="7 8" key="1">
    <citation type="submission" date="2018-01" db="EMBL/GenBank/DDBJ databases">
        <title>Metagenomic assembled genomes from two thermal pools in the Uzon Caldera, Kamchatka, Russia.</title>
        <authorList>
            <person name="Wilkins L."/>
            <person name="Ettinger C."/>
        </authorList>
    </citation>
    <scope>NUCLEOTIDE SEQUENCE [LARGE SCALE GENOMIC DNA]</scope>
    <source>
        <strain evidence="7">ARK-04</strain>
    </source>
</reference>
<dbReference type="Gene3D" id="1.10.3210.30">
    <property type="match status" value="1"/>
</dbReference>
<feature type="domain" description="HD Cas3-type" evidence="6">
    <location>
        <begin position="13"/>
        <end position="215"/>
    </location>
</feature>
<evidence type="ECO:0000256" key="3">
    <source>
        <dbReference type="ARBA" id="ARBA00022723"/>
    </source>
</evidence>
<dbReference type="AlphaFoldDB" id="A0A2N7QF27"/>
<dbReference type="InterPro" id="IPR038257">
    <property type="entry name" value="CRISPR-assoc_Cas3_HD_sf"/>
</dbReference>
<keyword evidence="3" id="KW-0479">Metal-binding</keyword>
<accession>A0A2N7QF27</accession>
<dbReference type="GO" id="GO:0004519">
    <property type="term" value="F:endonuclease activity"/>
    <property type="evidence" value="ECO:0007669"/>
    <property type="project" value="UniProtKB-KW"/>
</dbReference>
<evidence type="ECO:0000259" key="6">
    <source>
        <dbReference type="PROSITE" id="PS51643"/>
    </source>
</evidence>
<evidence type="ECO:0000256" key="2">
    <source>
        <dbReference type="ARBA" id="ARBA00009046"/>
    </source>
</evidence>
<dbReference type="Proteomes" id="UP000235619">
    <property type="component" value="Unassembled WGS sequence"/>
</dbReference>
<dbReference type="GO" id="GO:0046872">
    <property type="term" value="F:metal ion binding"/>
    <property type="evidence" value="ECO:0007669"/>
    <property type="project" value="UniProtKB-KW"/>
</dbReference>
<dbReference type="EMBL" id="PNJD01000205">
    <property type="protein sequence ID" value="PMP97297.1"/>
    <property type="molecule type" value="Genomic_DNA"/>
</dbReference>
<dbReference type="InterPro" id="IPR027417">
    <property type="entry name" value="P-loop_NTPase"/>
</dbReference>
<sequence length="383" mass="45065">MERFYAKIYFKENNVVPETLEEHTENLLKELERLKNLYREEFTKLGVNDEFWGALKLSCLFHDLGKISSHFQRKIKKQLEQSVEIPAKLNKEIPHNYISGIFLYNEEVFKQLGEDESLFDMVLFSVLFHHIREIDFDETYLKRLFEKDIKPKIQSLIWLHEKYNIDISKIKDEAPSYVYEEIKSFVYNSSNKVTSLKRKKGFILLKGLLHRIDHSASAHLPVENKRIANAEKCLICYLSKKPDFMGLKDFQNQAKQLRDRNVLFTASTGIGKTEFAINWIGEDKAFYTLPVRVSVNAMYDRFVDIFSDEYIGLLHSDSLFYGLEKSESFDDFLSFEEHITRMQTTRQLSMPITITTADQLFTAVFKYPGYEKIYATLMYSKVV</sequence>
<dbReference type="PROSITE" id="PS51643">
    <property type="entry name" value="HD_CAS3"/>
    <property type="match status" value="1"/>
</dbReference>
<comment type="caution">
    <text evidence="7">The sequence shown here is derived from an EMBL/GenBank/DDBJ whole genome shotgun (WGS) entry which is preliminary data.</text>
</comment>
<dbReference type="SUPFAM" id="SSF109604">
    <property type="entry name" value="HD-domain/PDEase-like"/>
    <property type="match status" value="1"/>
</dbReference>
<dbReference type="NCBIfam" id="TIGR01596">
    <property type="entry name" value="cas3_HD"/>
    <property type="match status" value="1"/>
</dbReference>
<organism evidence="7 8">
    <name type="scientific">Thermodesulfobacterium geofontis</name>
    <dbReference type="NCBI Taxonomy" id="1295609"/>
    <lineage>
        <taxon>Bacteria</taxon>
        <taxon>Pseudomonadati</taxon>
        <taxon>Thermodesulfobacteriota</taxon>
        <taxon>Thermodesulfobacteria</taxon>
        <taxon>Thermodesulfobacteriales</taxon>
        <taxon>Thermodesulfobacteriaceae</taxon>
        <taxon>Thermodesulfobacterium</taxon>
    </lineage>
</organism>
<evidence type="ECO:0000313" key="8">
    <source>
        <dbReference type="Proteomes" id="UP000235619"/>
    </source>
</evidence>
<keyword evidence="4" id="KW-0378">Hydrolase</keyword>
<comment type="similarity">
    <text evidence="1">In the N-terminal section; belongs to the CRISPR-associated nuclease Cas3-HD family.</text>
</comment>
<keyword evidence="5" id="KW-0051">Antiviral defense</keyword>
<proteinExistence type="inferred from homology"/>